<reference evidence="3" key="1">
    <citation type="journal article" date="2023" name="Mol. Phylogenet. Evol.">
        <title>Genome-scale phylogeny and comparative genomics of the fungal order Sordariales.</title>
        <authorList>
            <person name="Hensen N."/>
            <person name="Bonometti L."/>
            <person name="Westerberg I."/>
            <person name="Brannstrom I.O."/>
            <person name="Guillou S."/>
            <person name="Cros-Aarteil S."/>
            <person name="Calhoun S."/>
            <person name="Haridas S."/>
            <person name="Kuo A."/>
            <person name="Mondo S."/>
            <person name="Pangilinan J."/>
            <person name="Riley R."/>
            <person name="LaButti K."/>
            <person name="Andreopoulos B."/>
            <person name="Lipzen A."/>
            <person name="Chen C."/>
            <person name="Yan M."/>
            <person name="Daum C."/>
            <person name="Ng V."/>
            <person name="Clum A."/>
            <person name="Steindorff A."/>
            <person name="Ohm R.A."/>
            <person name="Martin F."/>
            <person name="Silar P."/>
            <person name="Natvig D.O."/>
            <person name="Lalanne C."/>
            <person name="Gautier V."/>
            <person name="Ament-Velasquez S.L."/>
            <person name="Kruys A."/>
            <person name="Hutchinson M.I."/>
            <person name="Powell A.J."/>
            <person name="Barry K."/>
            <person name="Miller A.N."/>
            <person name="Grigoriev I.V."/>
            <person name="Debuchy R."/>
            <person name="Gladieux P."/>
            <person name="Hiltunen Thoren M."/>
            <person name="Johannesson H."/>
        </authorList>
    </citation>
    <scope>NUCLEOTIDE SEQUENCE</scope>
    <source>
        <strain evidence="3">PSN324</strain>
    </source>
</reference>
<dbReference type="GO" id="GO:0000139">
    <property type="term" value="C:Golgi membrane"/>
    <property type="evidence" value="ECO:0007669"/>
    <property type="project" value="TreeGrafter"/>
</dbReference>
<dbReference type="GO" id="GO:0070916">
    <property type="term" value="C:inositol phosphoceramide synthase complex"/>
    <property type="evidence" value="ECO:0007669"/>
    <property type="project" value="TreeGrafter"/>
</dbReference>
<dbReference type="PANTHER" id="PTHR28077:SF1">
    <property type="entry name" value="INOSITOL PHOSPHORYLCERAMIDE SYNTHASE REGULATORY SUBUNIT KEI1"/>
    <property type="match status" value="1"/>
</dbReference>
<gene>
    <name evidence="3" type="ORF">QBC42DRAFT_11068</name>
</gene>
<dbReference type="Pfam" id="PF08552">
    <property type="entry name" value="Kei1"/>
    <property type="match status" value="1"/>
</dbReference>
<feature type="region of interest" description="Disordered" evidence="1">
    <location>
        <begin position="210"/>
        <end position="232"/>
    </location>
</feature>
<protein>
    <submittedName>
        <fullName evidence="3">Inositolphosphorylceramide synthase subunit Kei1-domain-containing protein</fullName>
    </submittedName>
</protein>
<dbReference type="Proteomes" id="UP001321749">
    <property type="component" value="Unassembled WGS sequence"/>
</dbReference>
<dbReference type="GO" id="GO:0006673">
    <property type="term" value="P:inositol phosphoceramide metabolic process"/>
    <property type="evidence" value="ECO:0007669"/>
    <property type="project" value="InterPro"/>
</dbReference>
<dbReference type="EMBL" id="MU865042">
    <property type="protein sequence ID" value="KAK4459223.1"/>
    <property type="molecule type" value="Genomic_DNA"/>
</dbReference>
<evidence type="ECO:0000256" key="2">
    <source>
        <dbReference type="SAM" id="Phobius"/>
    </source>
</evidence>
<evidence type="ECO:0000256" key="1">
    <source>
        <dbReference type="SAM" id="MobiDB-lite"/>
    </source>
</evidence>
<proteinExistence type="predicted"/>
<feature type="transmembrane region" description="Helical" evidence="2">
    <location>
        <begin position="170"/>
        <end position="195"/>
    </location>
</feature>
<feature type="transmembrane region" description="Helical" evidence="2">
    <location>
        <begin position="88"/>
        <end position="115"/>
    </location>
</feature>
<evidence type="ECO:0000313" key="3">
    <source>
        <dbReference type="EMBL" id="KAK4459223.1"/>
    </source>
</evidence>
<comment type="caution">
    <text evidence="3">The sequence shown here is derived from an EMBL/GenBank/DDBJ whole genome shotgun (WGS) entry which is preliminary data.</text>
</comment>
<keyword evidence="2" id="KW-0472">Membrane</keyword>
<reference evidence="3" key="2">
    <citation type="submission" date="2023-06" db="EMBL/GenBank/DDBJ databases">
        <authorList>
            <consortium name="Lawrence Berkeley National Laboratory"/>
            <person name="Mondo S.J."/>
            <person name="Hensen N."/>
            <person name="Bonometti L."/>
            <person name="Westerberg I."/>
            <person name="Brannstrom I.O."/>
            <person name="Guillou S."/>
            <person name="Cros-Aarteil S."/>
            <person name="Calhoun S."/>
            <person name="Haridas S."/>
            <person name="Kuo A."/>
            <person name="Pangilinan J."/>
            <person name="Riley R."/>
            <person name="Labutti K."/>
            <person name="Andreopoulos B."/>
            <person name="Lipzen A."/>
            <person name="Chen C."/>
            <person name="Yanf M."/>
            <person name="Daum C."/>
            <person name="Ng V."/>
            <person name="Clum A."/>
            <person name="Steindorff A."/>
            <person name="Ohm R."/>
            <person name="Martin F."/>
            <person name="Silar P."/>
            <person name="Natvig D."/>
            <person name="Lalanne C."/>
            <person name="Gautier V."/>
            <person name="Ament-Velasquez S.L."/>
            <person name="Kruys A."/>
            <person name="Hutchinson M.I."/>
            <person name="Powell A.J."/>
            <person name="Barry K."/>
            <person name="Miller A.N."/>
            <person name="Grigoriev I.V."/>
            <person name="Debuchy R."/>
            <person name="Gladieux P."/>
            <person name="Thoren M.H."/>
            <person name="Johannesson H."/>
        </authorList>
    </citation>
    <scope>NUCLEOTIDE SEQUENCE</scope>
    <source>
        <strain evidence="3">PSN324</strain>
    </source>
</reference>
<name>A0AAV9HHV5_9PEZI</name>
<keyword evidence="4" id="KW-1185">Reference proteome</keyword>
<dbReference type="InterPro" id="IPR013862">
    <property type="entry name" value="Kei1"/>
</dbReference>
<keyword evidence="2" id="KW-1133">Transmembrane helix</keyword>
<accession>A0AAV9HHV5</accession>
<dbReference type="PANTHER" id="PTHR28077">
    <property type="entry name" value="INOSITOL PHOSPHORYLCERAMIDE SYNTHASE REGULATORY SUBUNIT KEI1"/>
    <property type="match status" value="1"/>
</dbReference>
<keyword evidence="2" id="KW-0812">Transmembrane</keyword>
<sequence>MPSRSYLRPRLPRPRSFLGFLSLETGTELISLSLLFNKATGIYGLMTLITGYSMSVLQFTNFVISIAVIVTLGLCIPQIRKQSPFHNLLLAWVYGVDAFVSAAYTAAFATSWYLALANGAEWTKPPTAAPEATTIAIEKRDVGLLVDEGAAMHQQPQQAMGVPTENDPDVAFSLVLIVGFTLLRLYFSLVVMAYARAVILRFVDERIPESEEDDEDGAAPNPFAEGAPLGEGWQGKAGRFMVSVGKGFWLGGRKEDEEWARGVRSKFRSSRE</sequence>
<dbReference type="AlphaFoldDB" id="A0AAV9HHV5"/>
<feature type="transmembrane region" description="Helical" evidence="2">
    <location>
        <begin position="56"/>
        <end position="76"/>
    </location>
</feature>
<organism evidence="3 4">
    <name type="scientific">Cladorrhinum samala</name>
    <dbReference type="NCBI Taxonomy" id="585594"/>
    <lineage>
        <taxon>Eukaryota</taxon>
        <taxon>Fungi</taxon>
        <taxon>Dikarya</taxon>
        <taxon>Ascomycota</taxon>
        <taxon>Pezizomycotina</taxon>
        <taxon>Sordariomycetes</taxon>
        <taxon>Sordariomycetidae</taxon>
        <taxon>Sordariales</taxon>
        <taxon>Podosporaceae</taxon>
        <taxon>Cladorrhinum</taxon>
    </lineage>
</organism>
<dbReference type="GO" id="GO:0070917">
    <property type="term" value="F:inositol phosphoceramide synthase regulator activity"/>
    <property type="evidence" value="ECO:0007669"/>
    <property type="project" value="InterPro"/>
</dbReference>
<evidence type="ECO:0000313" key="4">
    <source>
        <dbReference type="Proteomes" id="UP001321749"/>
    </source>
</evidence>